<proteinExistence type="predicted"/>
<accession>A0A158JJG9</accession>
<reference evidence="1 2" key="1">
    <citation type="submission" date="2016-01" db="EMBL/GenBank/DDBJ databases">
        <authorList>
            <person name="Oliw E.H."/>
        </authorList>
    </citation>
    <scope>NUCLEOTIDE SEQUENCE [LARGE SCALE GENOMIC DNA]</scope>
    <source>
        <strain evidence="1">LMG 27134</strain>
    </source>
</reference>
<sequence>MRITEPLSFLRVANRSAECQWSGLRLLVTRTRAINGLCPSDFASSQSFGIGSTKTIVCAARPVFYRRLSINLTEPSVGIKSLRADAPGGGYSFPALVRDSSSPNVSS</sequence>
<evidence type="ECO:0000313" key="2">
    <source>
        <dbReference type="Proteomes" id="UP000054683"/>
    </source>
</evidence>
<dbReference type="Proteomes" id="UP000054683">
    <property type="component" value="Unassembled WGS sequence"/>
</dbReference>
<dbReference type="EMBL" id="FCOK02000093">
    <property type="protein sequence ID" value="SAL68591.1"/>
    <property type="molecule type" value="Genomic_DNA"/>
</dbReference>
<protein>
    <submittedName>
        <fullName evidence="1">Uncharacterized protein</fullName>
    </submittedName>
</protein>
<name>A0A158JJG9_9BURK</name>
<evidence type="ECO:0000313" key="1">
    <source>
        <dbReference type="EMBL" id="SAL68591.1"/>
    </source>
</evidence>
<dbReference type="AlphaFoldDB" id="A0A158JJG9"/>
<organism evidence="1 2">
    <name type="scientific">Caballeronia udeis</name>
    <dbReference type="NCBI Taxonomy" id="1232866"/>
    <lineage>
        <taxon>Bacteria</taxon>
        <taxon>Pseudomonadati</taxon>
        <taxon>Pseudomonadota</taxon>
        <taxon>Betaproteobacteria</taxon>
        <taxon>Burkholderiales</taxon>
        <taxon>Burkholderiaceae</taxon>
        <taxon>Caballeronia</taxon>
    </lineage>
</organism>
<gene>
    <name evidence="1" type="ORF">AWB69_08049</name>
</gene>